<accession>A0A6L5QM16</accession>
<dbReference type="EMBL" id="WKJM01000024">
    <property type="protein sequence ID" value="MRX10810.1"/>
    <property type="molecule type" value="Genomic_DNA"/>
</dbReference>
<dbReference type="RefSeq" id="WP_154368581.1">
    <property type="nucleotide sequence ID" value="NZ_WKJM01000024.1"/>
</dbReference>
<name>A0A6L5QM16_9BURK</name>
<protein>
    <submittedName>
        <fullName evidence="1">Uncharacterized protein</fullName>
    </submittedName>
</protein>
<evidence type="ECO:0000313" key="1">
    <source>
        <dbReference type="EMBL" id="MRX10810.1"/>
    </source>
</evidence>
<proteinExistence type="predicted"/>
<organism evidence="1 2">
    <name type="scientific">Duganella alba</name>
    <dbReference type="NCBI Taxonomy" id="2666081"/>
    <lineage>
        <taxon>Bacteria</taxon>
        <taxon>Pseudomonadati</taxon>
        <taxon>Pseudomonadota</taxon>
        <taxon>Betaproteobacteria</taxon>
        <taxon>Burkholderiales</taxon>
        <taxon>Oxalobacteraceae</taxon>
        <taxon>Telluria group</taxon>
        <taxon>Duganella</taxon>
    </lineage>
</organism>
<dbReference type="AlphaFoldDB" id="A0A6L5QM16"/>
<dbReference type="Proteomes" id="UP000481037">
    <property type="component" value="Unassembled WGS sequence"/>
</dbReference>
<comment type="caution">
    <text evidence="1">The sequence shown here is derived from an EMBL/GenBank/DDBJ whole genome shotgun (WGS) entry which is preliminary data.</text>
</comment>
<evidence type="ECO:0000313" key="2">
    <source>
        <dbReference type="Proteomes" id="UP000481037"/>
    </source>
</evidence>
<gene>
    <name evidence="1" type="ORF">GJ697_23555</name>
</gene>
<sequence>MRHTRDAWRSGVIDPADGLPDSARKTLGKRKTMPALYTAAAVLDDEGDNWIAVFYSAAHEAQFTELCEQLDIRRIERAAWR</sequence>
<keyword evidence="2" id="KW-1185">Reference proteome</keyword>
<reference evidence="1 2" key="1">
    <citation type="submission" date="2019-11" db="EMBL/GenBank/DDBJ databases">
        <title>Novel species isolated from a subtropical stream in China.</title>
        <authorList>
            <person name="Lu H."/>
        </authorList>
    </citation>
    <scope>NUCLEOTIDE SEQUENCE [LARGE SCALE GENOMIC DNA]</scope>
    <source>
        <strain evidence="1 2">FT25W</strain>
    </source>
</reference>